<dbReference type="InterPro" id="IPR003961">
    <property type="entry name" value="FN3_dom"/>
</dbReference>
<reference evidence="4 5" key="1">
    <citation type="submission" date="2023-11" db="EMBL/GenBank/DDBJ databases">
        <authorList>
            <person name="Hedman E."/>
            <person name="Englund M."/>
            <person name="Stromberg M."/>
            <person name="Nyberg Akerstrom W."/>
            <person name="Nylinder S."/>
            <person name="Jareborg N."/>
            <person name="Kallberg Y."/>
            <person name="Kronander E."/>
        </authorList>
    </citation>
    <scope>NUCLEOTIDE SEQUENCE [LARGE SCALE GENOMIC DNA]</scope>
</reference>
<evidence type="ECO:0000256" key="1">
    <source>
        <dbReference type="ARBA" id="ARBA00022441"/>
    </source>
</evidence>
<feature type="region of interest" description="Disordered" evidence="2">
    <location>
        <begin position="1"/>
        <end position="197"/>
    </location>
</feature>
<dbReference type="InterPro" id="IPR036116">
    <property type="entry name" value="FN3_sf"/>
</dbReference>
<dbReference type="PROSITE" id="PS50853">
    <property type="entry name" value="FN3"/>
    <property type="match status" value="1"/>
</dbReference>
<dbReference type="PANTHER" id="PTHR46003:SF1">
    <property type="entry name" value="HOST CELL FACTOR"/>
    <property type="match status" value="1"/>
</dbReference>
<feature type="region of interest" description="Disordered" evidence="2">
    <location>
        <begin position="298"/>
        <end position="339"/>
    </location>
</feature>
<keyword evidence="5" id="KW-1185">Reference proteome</keyword>
<accession>A0AAV1LWA6</accession>
<dbReference type="GO" id="GO:0006338">
    <property type="term" value="P:chromatin remodeling"/>
    <property type="evidence" value="ECO:0007669"/>
    <property type="project" value="TreeGrafter"/>
</dbReference>
<feature type="compositionally biased region" description="Polar residues" evidence="2">
    <location>
        <begin position="599"/>
        <end position="608"/>
    </location>
</feature>
<dbReference type="Proteomes" id="UP001314205">
    <property type="component" value="Unassembled WGS sequence"/>
</dbReference>
<feature type="compositionally biased region" description="Low complexity" evidence="2">
    <location>
        <begin position="304"/>
        <end position="329"/>
    </location>
</feature>
<dbReference type="SMART" id="SM00060">
    <property type="entry name" value="FN3"/>
    <property type="match status" value="2"/>
</dbReference>
<sequence length="608" mass="62351">MESDSALQGDLPDGAEMSPLAGNQPENAETSESNLPVHDSQENPTEETATNGAPTSSSDVLDVDSGIQTADSEEHAFHDQGNAEAEDEMDIDDSTPGNVPDEPTYIGDNCLSTPGVTEDNSPQEDSQSDPMLKEPVLDENEGADAAQEESPDQSISSAMPIEGDGAPIIQDEESSTMDEDMGGGEGVASSDDVNDISSAAQEVLSTGISSSTAEGGADISSSGQTEAALISSTANGPAALHSFSVLPQQQQTNEFSDADTSEMEGVADTMPTVSESMPILTMTANGAALLSPNLLQGEEGGAGVSSSVAGEEGAAAEGEAGEAGAEGAEGAAGAGAGAAEGEGAVSSSVAGAAPPLPPADAAHALATLASAALHHHQDQPEQEEQKIQNDEDAWYTVGIVKGTTFTVQNYISDPNVDLSNLSLDNLPDLSGLPVTPLEHGTAYKFRIAAINSCGRGEFSEESAFKTCLPGFPGAPSAIKISKSVEGAHLSWEPPQVAAEGIFEYSVYLAVRSNTQPKEAAKSQLAFVRVYCGKANTCVVPAASLGSAHVDSSTKPAIIFRIAARNDKGYGPATQVRWLQDIKSTGVKRTGDGRLPGASPSKQPKQILH</sequence>
<dbReference type="PANTHER" id="PTHR46003">
    <property type="entry name" value="HOST CELL FACTOR"/>
    <property type="match status" value="1"/>
</dbReference>
<organism evidence="4 5">
    <name type="scientific">Parnassius mnemosyne</name>
    <name type="common">clouded apollo</name>
    <dbReference type="NCBI Taxonomy" id="213953"/>
    <lineage>
        <taxon>Eukaryota</taxon>
        <taxon>Metazoa</taxon>
        <taxon>Ecdysozoa</taxon>
        <taxon>Arthropoda</taxon>
        <taxon>Hexapoda</taxon>
        <taxon>Insecta</taxon>
        <taxon>Pterygota</taxon>
        <taxon>Neoptera</taxon>
        <taxon>Endopterygota</taxon>
        <taxon>Lepidoptera</taxon>
        <taxon>Glossata</taxon>
        <taxon>Ditrysia</taxon>
        <taxon>Papilionoidea</taxon>
        <taxon>Papilionidae</taxon>
        <taxon>Parnassiinae</taxon>
        <taxon>Parnassini</taxon>
        <taxon>Parnassius</taxon>
        <taxon>Driopa</taxon>
    </lineage>
</organism>
<dbReference type="EMBL" id="CAVLGL010000115">
    <property type="protein sequence ID" value="CAK1599741.1"/>
    <property type="molecule type" value="Genomic_DNA"/>
</dbReference>
<dbReference type="InterPro" id="IPR013783">
    <property type="entry name" value="Ig-like_fold"/>
</dbReference>
<feature type="compositionally biased region" description="Polar residues" evidence="2">
    <location>
        <begin position="110"/>
        <end position="129"/>
    </location>
</feature>
<feature type="compositionally biased region" description="Gly residues" evidence="2">
    <location>
        <begin position="330"/>
        <end position="339"/>
    </location>
</feature>
<dbReference type="InterPro" id="IPR043536">
    <property type="entry name" value="HCF1/2"/>
</dbReference>
<evidence type="ECO:0000313" key="5">
    <source>
        <dbReference type="Proteomes" id="UP001314205"/>
    </source>
</evidence>
<feature type="compositionally biased region" description="Acidic residues" evidence="2">
    <location>
        <begin position="137"/>
        <end position="151"/>
    </location>
</feature>
<protein>
    <recommendedName>
        <fullName evidence="3">Fibronectin type-III domain-containing protein</fullName>
    </recommendedName>
</protein>
<dbReference type="GO" id="GO:0003713">
    <property type="term" value="F:transcription coactivator activity"/>
    <property type="evidence" value="ECO:0007669"/>
    <property type="project" value="TreeGrafter"/>
</dbReference>
<proteinExistence type="predicted"/>
<feature type="domain" description="Fibronectin type-III" evidence="3">
    <location>
        <begin position="380"/>
        <end position="469"/>
    </location>
</feature>
<dbReference type="AlphaFoldDB" id="A0AAV1LWA6"/>
<dbReference type="Gene3D" id="2.60.40.10">
    <property type="entry name" value="Immunoglobulins"/>
    <property type="match status" value="2"/>
</dbReference>
<feature type="compositionally biased region" description="Polar residues" evidence="2">
    <location>
        <begin position="24"/>
        <end position="34"/>
    </location>
</feature>
<comment type="caution">
    <text evidence="4">The sequence shown here is derived from an EMBL/GenBank/DDBJ whole genome shotgun (WGS) entry which is preliminary data.</text>
</comment>
<evidence type="ECO:0000313" key="4">
    <source>
        <dbReference type="EMBL" id="CAK1599741.1"/>
    </source>
</evidence>
<feature type="region of interest" description="Disordered" evidence="2">
    <location>
        <begin position="586"/>
        <end position="608"/>
    </location>
</feature>
<dbReference type="CDD" id="cd00063">
    <property type="entry name" value="FN3"/>
    <property type="match status" value="2"/>
</dbReference>
<feature type="compositionally biased region" description="Polar residues" evidence="2">
    <location>
        <begin position="42"/>
        <end position="59"/>
    </location>
</feature>
<evidence type="ECO:0000256" key="2">
    <source>
        <dbReference type="SAM" id="MobiDB-lite"/>
    </source>
</evidence>
<feature type="compositionally biased region" description="Acidic residues" evidence="2">
    <location>
        <begin position="170"/>
        <end position="182"/>
    </location>
</feature>
<keyword evidence="1" id="KW-0880">Kelch repeat</keyword>
<dbReference type="GO" id="GO:0035097">
    <property type="term" value="C:histone methyltransferase complex"/>
    <property type="evidence" value="ECO:0007669"/>
    <property type="project" value="TreeGrafter"/>
</dbReference>
<dbReference type="SUPFAM" id="SSF49265">
    <property type="entry name" value="Fibronectin type III"/>
    <property type="match status" value="1"/>
</dbReference>
<gene>
    <name evidence="4" type="ORF">PARMNEM_LOCUS18589</name>
</gene>
<feature type="compositionally biased region" description="Acidic residues" evidence="2">
    <location>
        <begin position="84"/>
        <end position="93"/>
    </location>
</feature>
<name>A0AAV1LWA6_9NEOP</name>
<evidence type="ECO:0000259" key="3">
    <source>
        <dbReference type="PROSITE" id="PS50853"/>
    </source>
</evidence>